<dbReference type="InterPro" id="IPR001128">
    <property type="entry name" value="Cyt_P450"/>
</dbReference>
<evidence type="ECO:0000313" key="4">
    <source>
        <dbReference type="EMBL" id="PHH60027.1"/>
    </source>
</evidence>
<dbReference type="InterPro" id="IPR036396">
    <property type="entry name" value="Cyt_P450_sf"/>
</dbReference>
<evidence type="ECO:0000256" key="1">
    <source>
        <dbReference type="ARBA" id="ARBA00022617"/>
    </source>
</evidence>
<evidence type="ECO:0008006" key="6">
    <source>
        <dbReference type="Google" id="ProtNLM"/>
    </source>
</evidence>
<evidence type="ECO:0000256" key="2">
    <source>
        <dbReference type="ARBA" id="ARBA00022723"/>
    </source>
</evidence>
<keyword evidence="1" id="KW-0349">Heme</keyword>
<dbReference type="STRING" id="1399860.A0A2C5XUA0"/>
<keyword evidence="3" id="KW-0408">Iron</keyword>
<reference evidence="4 5" key="1">
    <citation type="submission" date="2017-06" db="EMBL/GenBank/DDBJ databases">
        <title>Ant-infecting Ophiocordyceps genomes reveal a high diversity of potential behavioral manipulation genes and a possible major role for enterotoxins.</title>
        <authorList>
            <person name="De Bekker C."/>
            <person name="Evans H.C."/>
            <person name="Brachmann A."/>
            <person name="Hughes D.P."/>
        </authorList>
    </citation>
    <scope>NUCLEOTIDE SEQUENCE [LARGE SCALE GENOMIC DNA]</scope>
    <source>
        <strain evidence="4 5">Map64</strain>
    </source>
</reference>
<dbReference type="AlphaFoldDB" id="A0A2C5XUA0"/>
<dbReference type="Proteomes" id="UP000226192">
    <property type="component" value="Unassembled WGS sequence"/>
</dbReference>
<keyword evidence="5" id="KW-1185">Reference proteome</keyword>
<sequence>MLTGTVFIAAVLAALILAATRVKGYYRLAHVPGPKLMGFTNLVMARKMYSGRMHYGLLDLKKTYGPIVRTGPNMLMVSDPDVIRHMSAARSEYTRGPYYKAVRINPDVDNIFSMTDDIVHKELKSKMGLGYSGRDMGGFEPGVDKQIAALVRLIECKYLSTATEYRPMDLALKCNYFALDVISELGFGAAFGFLAEDRDLYRYNEMTRKFFPFCFGADGR</sequence>
<dbReference type="OrthoDB" id="1470350at2759"/>
<dbReference type="GO" id="GO:0005506">
    <property type="term" value="F:iron ion binding"/>
    <property type="evidence" value="ECO:0007669"/>
    <property type="project" value="InterPro"/>
</dbReference>
<evidence type="ECO:0000256" key="3">
    <source>
        <dbReference type="ARBA" id="ARBA00023004"/>
    </source>
</evidence>
<comment type="caution">
    <text evidence="4">The sequence shown here is derived from an EMBL/GenBank/DDBJ whole genome shotgun (WGS) entry which is preliminary data.</text>
</comment>
<dbReference type="Gene3D" id="1.10.630.10">
    <property type="entry name" value="Cytochrome P450"/>
    <property type="match status" value="1"/>
</dbReference>
<organism evidence="4 5">
    <name type="scientific">Ophiocordyceps australis</name>
    <dbReference type="NCBI Taxonomy" id="1399860"/>
    <lineage>
        <taxon>Eukaryota</taxon>
        <taxon>Fungi</taxon>
        <taxon>Dikarya</taxon>
        <taxon>Ascomycota</taxon>
        <taxon>Pezizomycotina</taxon>
        <taxon>Sordariomycetes</taxon>
        <taxon>Hypocreomycetidae</taxon>
        <taxon>Hypocreales</taxon>
        <taxon>Ophiocordycipitaceae</taxon>
        <taxon>Ophiocordyceps</taxon>
    </lineage>
</organism>
<gene>
    <name evidence="4" type="ORF">CDD81_2195</name>
</gene>
<dbReference type="Pfam" id="PF00067">
    <property type="entry name" value="p450"/>
    <property type="match status" value="1"/>
</dbReference>
<dbReference type="GO" id="GO:0004497">
    <property type="term" value="F:monooxygenase activity"/>
    <property type="evidence" value="ECO:0007669"/>
    <property type="project" value="InterPro"/>
</dbReference>
<dbReference type="SUPFAM" id="SSF48264">
    <property type="entry name" value="Cytochrome P450"/>
    <property type="match status" value="1"/>
</dbReference>
<protein>
    <recommendedName>
        <fullName evidence="6">Cytochrome P450</fullName>
    </recommendedName>
</protein>
<proteinExistence type="predicted"/>
<dbReference type="PANTHER" id="PTHR24305">
    <property type="entry name" value="CYTOCHROME P450"/>
    <property type="match status" value="1"/>
</dbReference>
<dbReference type="GO" id="GO:0020037">
    <property type="term" value="F:heme binding"/>
    <property type="evidence" value="ECO:0007669"/>
    <property type="project" value="InterPro"/>
</dbReference>
<accession>A0A2C5XUA0</accession>
<dbReference type="PANTHER" id="PTHR24305:SF168">
    <property type="entry name" value="P450, PUTATIVE (EUROFUNG)-RELATED"/>
    <property type="match status" value="1"/>
</dbReference>
<dbReference type="InterPro" id="IPR050121">
    <property type="entry name" value="Cytochrome_P450_monoxygenase"/>
</dbReference>
<keyword evidence="2" id="KW-0479">Metal-binding</keyword>
<name>A0A2C5XUA0_9HYPO</name>
<dbReference type="EMBL" id="NJET01000167">
    <property type="protein sequence ID" value="PHH60027.1"/>
    <property type="molecule type" value="Genomic_DNA"/>
</dbReference>
<evidence type="ECO:0000313" key="5">
    <source>
        <dbReference type="Proteomes" id="UP000226192"/>
    </source>
</evidence>
<dbReference type="GO" id="GO:0016705">
    <property type="term" value="F:oxidoreductase activity, acting on paired donors, with incorporation or reduction of molecular oxygen"/>
    <property type="evidence" value="ECO:0007669"/>
    <property type="project" value="InterPro"/>
</dbReference>